<organism evidence="8 9">
    <name type="scientific">Fulvivirga imtechensis AK7</name>
    <dbReference type="NCBI Taxonomy" id="1237149"/>
    <lineage>
        <taxon>Bacteria</taxon>
        <taxon>Pseudomonadati</taxon>
        <taxon>Bacteroidota</taxon>
        <taxon>Cytophagia</taxon>
        <taxon>Cytophagales</taxon>
        <taxon>Fulvivirgaceae</taxon>
        <taxon>Fulvivirga</taxon>
    </lineage>
</organism>
<accession>L8JU03</accession>
<gene>
    <name evidence="8" type="ORF">C900_03159</name>
</gene>
<evidence type="ECO:0000256" key="6">
    <source>
        <dbReference type="SAM" id="Phobius"/>
    </source>
</evidence>
<feature type="transmembrane region" description="Helical" evidence="6">
    <location>
        <begin position="20"/>
        <end position="48"/>
    </location>
</feature>
<keyword evidence="9" id="KW-1185">Reference proteome</keyword>
<dbReference type="GO" id="GO:0004674">
    <property type="term" value="F:protein serine/threonine kinase activity"/>
    <property type="evidence" value="ECO:0007669"/>
    <property type="project" value="UniProtKB-KW"/>
</dbReference>
<keyword evidence="4 6" id="KW-1133">Transmembrane helix</keyword>
<dbReference type="AlphaFoldDB" id="L8JU03"/>
<evidence type="ECO:0000256" key="3">
    <source>
        <dbReference type="ARBA" id="ARBA00022692"/>
    </source>
</evidence>
<comment type="caution">
    <text evidence="8">The sequence shown here is derived from an EMBL/GenBank/DDBJ whole genome shotgun (WGS) entry which is preliminary data.</text>
</comment>
<protein>
    <submittedName>
        <fullName evidence="8">Serine/threonine protein kinase</fullName>
    </submittedName>
</protein>
<dbReference type="PATRIC" id="fig|1237149.3.peg.2918"/>
<dbReference type="EMBL" id="AMZN01000046">
    <property type="protein sequence ID" value="ELR71029.1"/>
    <property type="molecule type" value="Genomic_DNA"/>
</dbReference>
<dbReference type="PANTHER" id="PTHR36115:SF9">
    <property type="entry name" value="LMO1584 PROTEIN"/>
    <property type="match status" value="1"/>
</dbReference>
<evidence type="ECO:0000256" key="4">
    <source>
        <dbReference type="ARBA" id="ARBA00022989"/>
    </source>
</evidence>
<keyword evidence="8" id="KW-0808">Transferase</keyword>
<evidence type="ECO:0000313" key="9">
    <source>
        <dbReference type="Proteomes" id="UP000011135"/>
    </source>
</evidence>
<feature type="domain" description="RDD" evidence="7">
    <location>
        <begin position="16"/>
        <end position="161"/>
    </location>
</feature>
<dbReference type="PANTHER" id="PTHR36115">
    <property type="entry name" value="PROLINE-RICH ANTIGEN HOMOLOG-RELATED"/>
    <property type="match status" value="1"/>
</dbReference>
<comment type="subcellular location">
    <subcellularLocation>
        <location evidence="1">Cell membrane</location>
        <topology evidence="1">Multi-pass membrane protein</topology>
    </subcellularLocation>
</comment>
<dbReference type="InterPro" id="IPR010432">
    <property type="entry name" value="RDD"/>
</dbReference>
<keyword evidence="3 6" id="KW-0812">Transmembrane</keyword>
<dbReference type="eggNOG" id="COG1714">
    <property type="taxonomic scope" value="Bacteria"/>
</dbReference>
<dbReference type="RefSeq" id="WP_009580511.1">
    <property type="nucleotide sequence ID" value="NZ_AMZN01000046.1"/>
</dbReference>
<dbReference type="Proteomes" id="UP000011135">
    <property type="component" value="Unassembled WGS sequence"/>
</dbReference>
<dbReference type="OrthoDB" id="9793824at2"/>
<keyword evidence="8" id="KW-0723">Serine/threonine-protein kinase</keyword>
<dbReference type="InterPro" id="IPR051791">
    <property type="entry name" value="Pra-immunoreactive"/>
</dbReference>
<keyword evidence="8" id="KW-0418">Kinase</keyword>
<evidence type="ECO:0000256" key="2">
    <source>
        <dbReference type="ARBA" id="ARBA00022475"/>
    </source>
</evidence>
<name>L8JU03_9BACT</name>
<evidence type="ECO:0000256" key="5">
    <source>
        <dbReference type="ARBA" id="ARBA00023136"/>
    </source>
</evidence>
<feature type="transmembrane region" description="Helical" evidence="6">
    <location>
        <begin position="69"/>
        <end position="94"/>
    </location>
</feature>
<evidence type="ECO:0000256" key="1">
    <source>
        <dbReference type="ARBA" id="ARBA00004651"/>
    </source>
</evidence>
<proteinExistence type="predicted"/>
<feature type="transmembrane region" description="Helical" evidence="6">
    <location>
        <begin position="130"/>
        <end position="149"/>
    </location>
</feature>
<sequence>METTLDSSAGASSGNYAGFWIRFVAWIIDAIVLSIVNFVIIVPIFGALGFGAYESMSGGEVSQGQMDAMIAMLTGAGLVLQLIQIGIGLLYFALMESSAKQGTVGKMALGLKVIGKDGQRINFGQAVLRYIGKIISGMILMIGYIMAAFTEKKQALHDMIASTYVVK</sequence>
<evidence type="ECO:0000313" key="8">
    <source>
        <dbReference type="EMBL" id="ELR71029.1"/>
    </source>
</evidence>
<dbReference type="STRING" id="1237149.C900_03159"/>
<reference evidence="8 9" key="1">
    <citation type="submission" date="2012-12" db="EMBL/GenBank/DDBJ databases">
        <title>Genome assembly of Fulvivirga imtechensis AK7.</title>
        <authorList>
            <person name="Nupur N."/>
            <person name="Khatri I."/>
            <person name="Kumar R."/>
            <person name="Subramanian S."/>
            <person name="Pinnaka A."/>
        </authorList>
    </citation>
    <scope>NUCLEOTIDE SEQUENCE [LARGE SCALE GENOMIC DNA]</scope>
    <source>
        <strain evidence="8 9">AK7</strain>
    </source>
</reference>
<keyword evidence="2" id="KW-1003">Cell membrane</keyword>
<keyword evidence="5 6" id="KW-0472">Membrane</keyword>
<dbReference type="GO" id="GO:0005886">
    <property type="term" value="C:plasma membrane"/>
    <property type="evidence" value="ECO:0007669"/>
    <property type="project" value="UniProtKB-SubCell"/>
</dbReference>
<dbReference type="Pfam" id="PF06271">
    <property type="entry name" value="RDD"/>
    <property type="match status" value="1"/>
</dbReference>
<evidence type="ECO:0000259" key="7">
    <source>
        <dbReference type="Pfam" id="PF06271"/>
    </source>
</evidence>